<evidence type="ECO:0000256" key="2">
    <source>
        <dbReference type="ARBA" id="ARBA00022692"/>
    </source>
</evidence>
<feature type="transmembrane region" description="Helical" evidence="5">
    <location>
        <begin position="216"/>
        <end position="238"/>
    </location>
</feature>
<proteinExistence type="predicted"/>
<organism evidence="7 8">
    <name type="scientific">Neocallimastix californiae</name>
    <dbReference type="NCBI Taxonomy" id="1754190"/>
    <lineage>
        <taxon>Eukaryota</taxon>
        <taxon>Fungi</taxon>
        <taxon>Fungi incertae sedis</taxon>
        <taxon>Chytridiomycota</taxon>
        <taxon>Chytridiomycota incertae sedis</taxon>
        <taxon>Neocallimastigomycetes</taxon>
        <taxon>Neocallimastigales</taxon>
        <taxon>Neocallimastigaceae</taxon>
        <taxon>Neocallimastix</taxon>
    </lineage>
</organism>
<dbReference type="AlphaFoldDB" id="A0A1Y2C938"/>
<keyword evidence="4 5" id="KW-0472">Membrane</keyword>
<sequence length="343" mass="38239">MKLTYLILILLITIWRAHAAITIVEKHHVGMNITVIILGVAIIFLFSFTGAILPILLKKKNYIKLDSTIFGSLKIFGVGIIVGVAFIHILIPGDQLLISKNSPYFFREKHPHFCGALVIIGIIFSHLIQVLMSHVLQTRVVKKKNKESIDNTSSESEKTLSITSIKDITENRPRKILDEVVDNREKQVVFYLVEISVAIHTIIIGSALGISSIDKIIPLIIALAFHQFYGGIAISSIFLEAKFTRIKPYLVMIALFTLTLPVGAFLGIILRESFNDDDSTSIGIQGCINIIASGILIYDSLASILSRQTSSKTWKSISFGKKVIQLLCFYIGLFIMGYFNTWI</sequence>
<keyword evidence="8" id="KW-1185">Reference proteome</keyword>
<dbReference type="EMBL" id="MCOG01000116">
    <property type="protein sequence ID" value="ORY43553.1"/>
    <property type="molecule type" value="Genomic_DNA"/>
</dbReference>
<feature type="chain" id="PRO_5012847409" evidence="6">
    <location>
        <begin position="20"/>
        <end position="343"/>
    </location>
</feature>
<dbReference type="Proteomes" id="UP000193920">
    <property type="component" value="Unassembled WGS sequence"/>
</dbReference>
<keyword evidence="3 5" id="KW-1133">Transmembrane helix</keyword>
<evidence type="ECO:0000256" key="5">
    <source>
        <dbReference type="SAM" id="Phobius"/>
    </source>
</evidence>
<feature type="transmembrane region" description="Helical" evidence="5">
    <location>
        <begin position="250"/>
        <end position="270"/>
    </location>
</feature>
<evidence type="ECO:0000313" key="7">
    <source>
        <dbReference type="EMBL" id="ORY43553.1"/>
    </source>
</evidence>
<gene>
    <name evidence="7" type="ORF">LY90DRAFT_458119</name>
</gene>
<evidence type="ECO:0000256" key="3">
    <source>
        <dbReference type="ARBA" id="ARBA00022989"/>
    </source>
</evidence>
<dbReference type="PANTHER" id="PTHR11040">
    <property type="entry name" value="ZINC/IRON TRANSPORTER"/>
    <property type="match status" value="1"/>
</dbReference>
<evidence type="ECO:0000256" key="1">
    <source>
        <dbReference type="ARBA" id="ARBA00004141"/>
    </source>
</evidence>
<feature type="transmembrane region" description="Helical" evidence="5">
    <location>
        <begin position="35"/>
        <end position="57"/>
    </location>
</feature>
<protein>
    <submittedName>
        <fullName evidence="7">Zinc/iron permease</fullName>
    </submittedName>
</protein>
<dbReference type="GO" id="GO:0005385">
    <property type="term" value="F:zinc ion transmembrane transporter activity"/>
    <property type="evidence" value="ECO:0007669"/>
    <property type="project" value="TreeGrafter"/>
</dbReference>
<evidence type="ECO:0000256" key="4">
    <source>
        <dbReference type="ARBA" id="ARBA00023136"/>
    </source>
</evidence>
<dbReference type="STRING" id="1754190.A0A1Y2C938"/>
<dbReference type="InterPro" id="IPR003689">
    <property type="entry name" value="ZIP"/>
</dbReference>
<feature type="transmembrane region" description="Helical" evidence="5">
    <location>
        <begin position="323"/>
        <end position="342"/>
    </location>
</feature>
<feature type="transmembrane region" description="Helical" evidence="5">
    <location>
        <begin position="110"/>
        <end position="136"/>
    </location>
</feature>
<dbReference type="OrthoDB" id="448280at2759"/>
<comment type="subcellular location">
    <subcellularLocation>
        <location evidence="1">Membrane</location>
        <topology evidence="1">Multi-pass membrane protein</topology>
    </subcellularLocation>
</comment>
<dbReference type="Pfam" id="PF02535">
    <property type="entry name" value="Zip"/>
    <property type="match status" value="1"/>
</dbReference>
<feature type="signal peptide" evidence="6">
    <location>
        <begin position="1"/>
        <end position="19"/>
    </location>
</feature>
<dbReference type="GO" id="GO:0005886">
    <property type="term" value="C:plasma membrane"/>
    <property type="evidence" value="ECO:0007669"/>
    <property type="project" value="TreeGrafter"/>
</dbReference>
<feature type="transmembrane region" description="Helical" evidence="5">
    <location>
        <begin position="188"/>
        <end position="210"/>
    </location>
</feature>
<dbReference type="PANTHER" id="PTHR11040:SF44">
    <property type="entry name" value="PROTEIN ZNTC-RELATED"/>
    <property type="match status" value="1"/>
</dbReference>
<keyword evidence="2 5" id="KW-0812">Transmembrane</keyword>
<keyword evidence="6" id="KW-0732">Signal</keyword>
<feature type="transmembrane region" description="Helical" evidence="5">
    <location>
        <begin position="69"/>
        <end position="90"/>
    </location>
</feature>
<feature type="transmembrane region" description="Helical" evidence="5">
    <location>
        <begin position="282"/>
        <end position="302"/>
    </location>
</feature>
<evidence type="ECO:0000313" key="8">
    <source>
        <dbReference type="Proteomes" id="UP000193920"/>
    </source>
</evidence>
<comment type="caution">
    <text evidence="7">The sequence shown here is derived from an EMBL/GenBank/DDBJ whole genome shotgun (WGS) entry which is preliminary data.</text>
</comment>
<name>A0A1Y2C938_9FUNG</name>
<reference evidence="7 8" key="1">
    <citation type="submission" date="2016-08" db="EMBL/GenBank/DDBJ databases">
        <title>A Parts List for Fungal Cellulosomes Revealed by Comparative Genomics.</title>
        <authorList>
            <consortium name="DOE Joint Genome Institute"/>
            <person name="Haitjema C.H."/>
            <person name="Gilmore S.P."/>
            <person name="Henske J.K."/>
            <person name="Solomon K.V."/>
            <person name="De Groot R."/>
            <person name="Kuo A."/>
            <person name="Mondo S.J."/>
            <person name="Salamov A.A."/>
            <person name="Labutti K."/>
            <person name="Zhao Z."/>
            <person name="Chiniquy J."/>
            <person name="Barry K."/>
            <person name="Brewer H.M."/>
            <person name="Purvine S.O."/>
            <person name="Wright A.T."/>
            <person name="Boxma B."/>
            <person name="Van Alen T."/>
            <person name="Hackstein J.H."/>
            <person name="Baker S.E."/>
            <person name="Grigoriev I.V."/>
            <person name="O'Malley M.A."/>
        </authorList>
    </citation>
    <scope>NUCLEOTIDE SEQUENCE [LARGE SCALE GENOMIC DNA]</scope>
    <source>
        <strain evidence="7 8">G1</strain>
    </source>
</reference>
<accession>A0A1Y2C938</accession>
<evidence type="ECO:0000256" key="6">
    <source>
        <dbReference type="SAM" id="SignalP"/>
    </source>
</evidence>